<keyword evidence="3" id="KW-1185">Reference proteome</keyword>
<name>A0A7N2RCU0_QUELO</name>
<dbReference type="Gramene" id="QL11p004832:mrna">
    <property type="protein sequence ID" value="QL11p004832:mrna"/>
    <property type="gene ID" value="QL11p004832"/>
</dbReference>
<organism evidence="2 3">
    <name type="scientific">Quercus lobata</name>
    <name type="common">Valley oak</name>
    <dbReference type="NCBI Taxonomy" id="97700"/>
    <lineage>
        <taxon>Eukaryota</taxon>
        <taxon>Viridiplantae</taxon>
        <taxon>Streptophyta</taxon>
        <taxon>Embryophyta</taxon>
        <taxon>Tracheophyta</taxon>
        <taxon>Spermatophyta</taxon>
        <taxon>Magnoliopsida</taxon>
        <taxon>eudicotyledons</taxon>
        <taxon>Gunneridae</taxon>
        <taxon>Pentapetalae</taxon>
        <taxon>rosids</taxon>
        <taxon>fabids</taxon>
        <taxon>Fagales</taxon>
        <taxon>Fagaceae</taxon>
        <taxon>Quercus</taxon>
    </lineage>
</organism>
<dbReference type="InParanoid" id="A0A7N2RCU0"/>
<reference evidence="2 3" key="1">
    <citation type="journal article" date="2016" name="G3 (Bethesda)">
        <title>First Draft Assembly and Annotation of the Genome of a California Endemic Oak Quercus lobata Nee (Fagaceae).</title>
        <authorList>
            <person name="Sork V.L."/>
            <person name="Fitz-Gibbon S.T."/>
            <person name="Puiu D."/>
            <person name="Crepeau M."/>
            <person name="Gugger P.F."/>
            <person name="Sherman R."/>
            <person name="Stevens K."/>
            <person name="Langley C.H."/>
            <person name="Pellegrini M."/>
            <person name="Salzberg S.L."/>
        </authorList>
    </citation>
    <scope>NUCLEOTIDE SEQUENCE [LARGE SCALE GENOMIC DNA]</scope>
    <source>
        <strain evidence="2 3">cv. SW786</strain>
    </source>
</reference>
<dbReference type="EnsemblPlants" id="QL11p004832:mrna">
    <property type="protein sequence ID" value="QL11p004832:mrna"/>
    <property type="gene ID" value="QL11p004832"/>
</dbReference>
<evidence type="ECO:0000256" key="1">
    <source>
        <dbReference type="SAM" id="MobiDB-lite"/>
    </source>
</evidence>
<feature type="compositionally biased region" description="Low complexity" evidence="1">
    <location>
        <begin position="149"/>
        <end position="159"/>
    </location>
</feature>
<dbReference type="EMBL" id="LRBV02000011">
    <property type="status" value="NOT_ANNOTATED_CDS"/>
    <property type="molecule type" value="Genomic_DNA"/>
</dbReference>
<dbReference type="Proteomes" id="UP000594261">
    <property type="component" value="Chromosome 11"/>
</dbReference>
<reference evidence="2" key="2">
    <citation type="submission" date="2021-01" db="UniProtKB">
        <authorList>
            <consortium name="EnsemblPlants"/>
        </authorList>
    </citation>
    <scope>IDENTIFICATION</scope>
</reference>
<feature type="region of interest" description="Disordered" evidence="1">
    <location>
        <begin position="112"/>
        <end position="179"/>
    </location>
</feature>
<dbReference type="AlphaFoldDB" id="A0A7N2RCU0"/>
<protein>
    <submittedName>
        <fullName evidence="2">Uncharacterized protein</fullName>
    </submittedName>
</protein>
<feature type="compositionally biased region" description="Basic and acidic residues" evidence="1">
    <location>
        <begin position="126"/>
        <end position="139"/>
    </location>
</feature>
<accession>A0A7N2RCU0</accession>
<evidence type="ECO:0000313" key="3">
    <source>
        <dbReference type="Proteomes" id="UP000594261"/>
    </source>
</evidence>
<evidence type="ECO:0000313" key="2">
    <source>
        <dbReference type="EnsemblPlants" id="QL11p004832:mrna"/>
    </source>
</evidence>
<sequence length="237" mass="25180">MAPVPLSPVKVGHIDNVQELRNAKPTTIPERFVRDMTERPTLATALSSTSVLVSMIVPSILAWRYCTLHDCTDDDEGTAAVEAEVGAPTGIVAMKSALMGDVVLAKTGQTKDMSFGSAEDDDEPEETPKKVESSKKRPSESATKTPVPTKNAKAAATQKTDGKKVGGHTETPHPSKKGAKTLQLVSNLSRSPQNLVVHSLARPAARLSALKLVFSPTQRPSMLAISDWAITTFAAVA</sequence>
<proteinExistence type="predicted"/>